<feature type="compositionally biased region" description="Low complexity" evidence="1">
    <location>
        <begin position="124"/>
        <end position="147"/>
    </location>
</feature>
<sequence length="377" mass="41319">MAAEVCLLLMQSLMGDCDAQATEAIDSPPSVVTPAAREVTTTRIAHRANDTITPTTARALPQFGELCQGEAAQQPAICVLPKIARNQAPSSTAASAAIAEPMPLNLPTTPRPIATPTVQPPRFSAPSTVATRPTAAPRPANYPARPSNGSELFRQRQIALQSGQSYTRLAPSAYANQWQVVGRQPTYEDWKQLLAQEARAMARGQGQNRLEVIVGDSFGLWLPPELLPRDRLWLNQSISGDTTGGILQRVSTFADTRATTIHLMAGANDLKNGVPEAQILSNLQRTVRVLQWQHPQAKIVVYSVLPTRRAEISNDRVRSLNAKIAQMTQQRQVEFRDLQPTFRDEWGHLRPDLTTDGLHLNPQGYALWRQAIVASAI</sequence>
<evidence type="ECO:0000313" key="4">
    <source>
        <dbReference type="Proteomes" id="UP000292459"/>
    </source>
</evidence>
<dbReference type="Proteomes" id="UP000292459">
    <property type="component" value="Unassembled WGS sequence"/>
</dbReference>
<reference evidence="3 4" key="1">
    <citation type="submission" date="2018-11" db="EMBL/GenBank/DDBJ databases">
        <title>Whole genome sequencing of an environmental sample.</title>
        <authorList>
            <person name="Sarangi A.N."/>
            <person name="Singh D."/>
            <person name="Tripathy S."/>
        </authorList>
    </citation>
    <scope>NUCLEOTIDE SEQUENCE [LARGE SCALE GENOMIC DNA]</scope>
    <source>
        <strain evidence="3 4">Lakshadweep</strain>
    </source>
</reference>
<evidence type="ECO:0000313" key="3">
    <source>
        <dbReference type="EMBL" id="RZM82686.1"/>
    </source>
</evidence>
<keyword evidence="4" id="KW-1185">Reference proteome</keyword>
<dbReference type="SUPFAM" id="SSF52266">
    <property type="entry name" value="SGNH hydrolase"/>
    <property type="match status" value="1"/>
</dbReference>
<evidence type="ECO:0000256" key="1">
    <source>
        <dbReference type="SAM" id="MobiDB-lite"/>
    </source>
</evidence>
<dbReference type="OrthoDB" id="2513075at2"/>
<dbReference type="RefSeq" id="WP_084606993.1">
    <property type="nucleotide sequence ID" value="NZ_QVFV01000001.1"/>
</dbReference>
<accession>A0A4Q7EHU8</accession>
<organism evidence="3 4">
    <name type="scientific">Leptolyngbya iicbica LK</name>
    <dbReference type="NCBI Taxonomy" id="2294035"/>
    <lineage>
        <taxon>Bacteria</taxon>
        <taxon>Bacillati</taxon>
        <taxon>Cyanobacteriota</taxon>
        <taxon>Cyanophyceae</taxon>
        <taxon>Leptolyngbyales</taxon>
        <taxon>Leptolyngbyaceae</taxon>
        <taxon>Leptolyngbya group</taxon>
        <taxon>Leptolyngbya</taxon>
        <taxon>Leptolyngbya iicbica</taxon>
    </lineage>
</organism>
<evidence type="ECO:0000259" key="2">
    <source>
        <dbReference type="Pfam" id="PF13472"/>
    </source>
</evidence>
<dbReference type="AlphaFoldDB" id="A0A4Q7EHU8"/>
<dbReference type="Pfam" id="PF13472">
    <property type="entry name" value="Lipase_GDSL_2"/>
    <property type="match status" value="1"/>
</dbReference>
<comment type="caution">
    <text evidence="3">The sequence shown here is derived from an EMBL/GenBank/DDBJ whole genome shotgun (WGS) entry which is preliminary data.</text>
</comment>
<proteinExistence type="predicted"/>
<protein>
    <submittedName>
        <fullName evidence="3">Lysophospholipase</fullName>
    </submittedName>
</protein>
<dbReference type="EMBL" id="QVFV01000001">
    <property type="protein sequence ID" value="RZM82686.1"/>
    <property type="molecule type" value="Genomic_DNA"/>
</dbReference>
<dbReference type="InterPro" id="IPR036514">
    <property type="entry name" value="SGNH_hydro_sf"/>
</dbReference>
<feature type="region of interest" description="Disordered" evidence="1">
    <location>
        <begin position="116"/>
        <end position="148"/>
    </location>
</feature>
<dbReference type="PANTHER" id="PTHR30383">
    <property type="entry name" value="THIOESTERASE 1/PROTEASE 1/LYSOPHOSPHOLIPASE L1"/>
    <property type="match status" value="1"/>
</dbReference>
<feature type="domain" description="SGNH hydrolase-type esterase" evidence="2">
    <location>
        <begin position="229"/>
        <end position="367"/>
    </location>
</feature>
<dbReference type="Gene3D" id="3.40.50.1110">
    <property type="entry name" value="SGNH hydrolase"/>
    <property type="match status" value="1"/>
</dbReference>
<gene>
    <name evidence="3" type="ORF">DYY88_05540</name>
</gene>
<dbReference type="InterPro" id="IPR051532">
    <property type="entry name" value="Ester_Hydrolysis_Enzymes"/>
</dbReference>
<name>A0A4Q7EHU8_9CYAN</name>
<dbReference type="InterPro" id="IPR013830">
    <property type="entry name" value="SGNH_hydro"/>
</dbReference>